<proteinExistence type="predicted"/>
<organism evidence="1 2">
    <name type="scientific">Clostridium phage phiCDHM19</name>
    <dbReference type="NCBI Taxonomy" id="1522092"/>
    <lineage>
        <taxon>Viruses</taxon>
        <taxon>Duplodnaviria</taxon>
        <taxon>Heunggongvirae</taxon>
        <taxon>Uroviricota</taxon>
        <taxon>Caudoviricetes</taxon>
        <taxon>Lubbockvirus</taxon>
        <taxon>Lubbockvirus CDHM19</taxon>
    </lineage>
</organism>
<gene>
    <name evidence="1" type="primary">phiCDHM19_gp54</name>
</gene>
<name>A0A090D856_9CAUD</name>
<dbReference type="SUPFAM" id="SSF47598">
    <property type="entry name" value="Ribbon-helix-helix"/>
    <property type="match status" value="1"/>
</dbReference>
<dbReference type="OrthoDB" id="27617at10239"/>
<accession>A0A090D856</accession>
<evidence type="ECO:0000313" key="2">
    <source>
        <dbReference type="Proteomes" id="UP000029364"/>
    </source>
</evidence>
<dbReference type="KEGG" id="vg:26643398"/>
<sequence>MNQCRKEGGIRMEKVRMTVRLVPKLNQYVQNIAKECGKSKNSIIVDACWEFIEKIKKENKFNVESEE</sequence>
<reference evidence="1 2" key="1">
    <citation type="submission" date="2014-06" db="EMBL/GenBank/DDBJ databases">
        <authorList>
            <person name="Hargreaves K."/>
        </authorList>
    </citation>
    <scope>NUCLEOTIDE SEQUENCE [LARGE SCALE GENOMIC DNA]</scope>
</reference>
<evidence type="ECO:0000313" key="1">
    <source>
        <dbReference type="EMBL" id="CDW17235.1"/>
    </source>
</evidence>
<protein>
    <submittedName>
        <fullName evidence="1">Uncharacterized protein</fullName>
    </submittedName>
</protein>
<dbReference type="GO" id="GO:0006355">
    <property type="term" value="P:regulation of DNA-templated transcription"/>
    <property type="evidence" value="ECO:0007669"/>
    <property type="project" value="InterPro"/>
</dbReference>
<keyword evidence="2" id="KW-1185">Reference proteome</keyword>
<dbReference type="EMBL" id="LK985322">
    <property type="protein sequence ID" value="CDW17235.1"/>
    <property type="molecule type" value="Genomic_DNA"/>
</dbReference>
<reference evidence="1 2" key="2">
    <citation type="submission" date="2014-09" db="EMBL/GenBank/DDBJ databases">
        <title>Abundant and diverse CRISPR spacers in Clostridium difficile strains and prophages target multiple phage types within this pathogen.</title>
        <authorList>
            <person name="Hargreaves K.R."/>
            <person name="Flores C."/>
            <person name="Lawley T.D."/>
            <person name="Clokie M.R.J."/>
        </authorList>
    </citation>
    <scope>NUCLEOTIDE SEQUENCE [LARGE SCALE GENOMIC DNA]</scope>
</reference>
<dbReference type="RefSeq" id="YP_009216904.1">
    <property type="nucleotide sequence ID" value="NC_028996.1"/>
</dbReference>
<dbReference type="GeneID" id="26643398"/>
<dbReference type="Proteomes" id="UP000029364">
    <property type="component" value="Segment"/>
</dbReference>
<dbReference type="InterPro" id="IPR010985">
    <property type="entry name" value="Ribbon_hlx_hlx"/>
</dbReference>